<feature type="active site" description="Nucleophile" evidence="9">
    <location>
        <position position="28"/>
    </location>
</feature>
<dbReference type="GO" id="GO:0005737">
    <property type="term" value="C:cytoplasm"/>
    <property type="evidence" value="ECO:0007669"/>
    <property type="project" value="TreeGrafter"/>
</dbReference>
<dbReference type="PROSITE" id="PS00194">
    <property type="entry name" value="THIOREDOXIN_1"/>
    <property type="match status" value="1"/>
</dbReference>
<dbReference type="InterPro" id="IPR013766">
    <property type="entry name" value="Thioredoxin_domain"/>
</dbReference>
<feature type="site" description="Contributes to redox potential value" evidence="9">
    <location>
        <position position="29"/>
    </location>
</feature>
<evidence type="ECO:0000256" key="6">
    <source>
        <dbReference type="ARBA" id="ARBA00023284"/>
    </source>
</evidence>
<keyword evidence="3" id="KW-0813">Transport</keyword>
<dbReference type="InterPro" id="IPR017937">
    <property type="entry name" value="Thioredoxin_CS"/>
</dbReference>
<feature type="disulfide bond" description="Redox-active" evidence="10">
    <location>
        <begin position="28"/>
        <end position="31"/>
    </location>
</feature>
<feature type="site" description="Deprotonates C-terminal active site Cys" evidence="9">
    <location>
        <position position="22"/>
    </location>
</feature>
<evidence type="ECO:0000313" key="12">
    <source>
        <dbReference type="EMBL" id="KRL88183.1"/>
    </source>
</evidence>
<dbReference type="RefSeq" id="WP_054650953.1">
    <property type="nucleotide sequence ID" value="NZ_AZFJ01000007.1"/>
</dbReference>
<dbReference type="PANTHER" id="PTHR45663">
    <property type="entry name" value="GEO12009P1"/>
    <property type="match status" value="1"/>
</dbReference>
<evidence type="ECO:0000259" key="11">
    <source>
        <dbReference type="PROSITE" id="PS51352"/>
    </source>
</evidence>
<organism evidence="12 13">
    <name type="scientific">Lacticaseibacillus pantheris DSM 15945 = JCM 12539 = NBRC 106106</name>
    <dbReference type="NCBI Taxonomy" id="1423783"/>
    <lineage>
        <taxon>Bacteria</taxon>
        <taxon>Bacillati</taxon>
        <taxon>Bacillota</taxon>
        <taxon>Bacilli</taxon>
        <taxon>Lactobacillales</taxon>
        <taxon>Lactobacillaceae</taxon>
        <taxon>Lacticaseibacillus</taxon>
    </lineage>
</organism>
<evidence type="ECO:0000256" key="1">
    <source>
        <dbReference type="ARBA" id="ARBA00008987"/>
    </source>
</evidence>
<dbReference type="GO" id="GO:0015035">
    <property type="term" value="F:protein-disulfide reductase activity"/>
    <property type="evidence" value="ECO:0007669"/>
    <property type="project" value="UniProtKB-UniRule"/>
</dbReference>
<comment type="similarity">
    <text evidence="1 8">Belongs to the thioredoxin family.</text>
</comment>
<dbReference type="PRINTS" id="PR00421">
    <property type="entry name" value="THIOREDOXIN"/>
</dbReference>
<keyword evidence="13" id="KW-1185">Reference proteome</keyword>
<dbReference type="PIRSF" id="PIRSF000077">
    <property type="entry name" value="Thioredoxin"/>
    <property type="match status" value="1"/>
</dbReference>
<comment type="caution">
    <text evidence="12">The sequence shown here is derived from an EMBL/GenBank/DDBJ whole genome shotgun (WGS) entry which is preliminary data.</text>
</comment>
<keyword evidence="4" id="KW-0249">Electron transport</keyword>
<evidence type="ECO:0000256" key="9">
    <source>
        <dbReference type="PIRSR" id="PIRSR000077-1"/>
    </source>
</evidence>
<keyword evidence="5 10" id="KW-1015">Disulfide bond</keyword>
<keyword evidence="6 10" id="KW-0676">Redox-active center</keyword>
<dbReference type="PATRIC" id="fig|1423783.4.peg.393"/>
<feature type="site" description="Contributes to redox potential value" evidence="9">
    <location>
        <position position="30"/>
    </location>
</feature>
<dbReference type="InterPro" id="IPR036249">
    <property type="entry name" value="Thioredoxin-like_sf"/>
</dbReference>
<dbReference type="InterPro" id="IPR005746">
    <property type="entry name" value="Thioredoxin"/>
</dbReference>
<dbReference type="EMBL" id="AZFJ01000007">
    <property type="protein sequence ID" value="KRL88183.1"/>
    <property type="molecule type" value="Genomic_DNA"/>
</dbReference>
<dbReference type="PROSITE" id="PS51352">
    <property type="entry name" value="THIOREDOXIN_2"/>
    <property type="match status" value="1"/>
</dbReference>
<feature type="active site" description="Nucleophile" evidence="9">
    <location>
        <position position="31"/>
    </location>
</feature>
<sequence>MPQTVTFENIDTLTQSGTVVLDLWAPWCGPCKILSPMLADLEQELDGLTVIKQNVDDDKRLAEQYHVQSIPTMIVFQDGKAVEKVTGAFPKDKLRRYFERKIAEWHDQQ</sequence>
<dbReference type="NCBIfam" id="TIGR01068">
    <property type="entry name" value="thioredoxin"/>
    <property type="match status" value="1"/>
</dbReference>
<reference evidence="12 13" key="1">
    <citation type="journal article" date="2015" name="Genome Announc.">
        <title>Expanding the biotechnology potential of lactobacilli through comparative genomics of 213 strains and associated genera.</title>
        <authorList>
            <person name="Sun Z."/>
            <person name="Harris H.M."/>
            <person name="McCann A."/>
            <person name="Guo C."/>
            <person name="Argimon S."/>
            <person name="Zhang W."/>
            <person name="Yang X."/>
            <person name="Jeffery I.B."/>
            <person name="Cooney J.C."/>
            <person name="Kagawa T.F."/>
            <person name="Liu W."/>
            <person name="Song Y."/>
            <person name="Salvetti E."/>
            <person name="Wrobel A."/>
            <person name="Rasinkangas P."/>
            <person name="Parkhill J."/>
            <person name="Rea M.C."/>
            <person name="O'Sullivan O."/>
            <person name="Ritari J."/>
            <person name="Douillard F.P."/>
            <person name="Paul Ross R."/>
            <person name="Yang R."/>
            <person name="Briner A.E."/>
            <person name="Felis G.E."/>
            <person name="de Vos W.M."/>
            <person name="Barrangou R."/>
            <person name="Klaenhammer T.R."/>
            <person name="Caufield P.W."/>
            <person name="Cui Y."/>
            <person name="Zhang H."/>
            <person name="O'Toole P.W."/>
        </authorList>
    </citation>
    <scope>NUCLEOTIDE SEQUENCE [LARGE SCALE GENOMIC DNA]</scope>
    <source>
        <strain evidence="12 13">DSM 15945</strain>
    </source>
</reference>
<proteinExistence type="inferred from homology"/>
<gene>
    <name evidence="12" type="ORF">FC50_GL000381</name>
</gene>
<dbReference type="Proteomes" id="UP000051922">
    <property type="component" value="Unassembled WGS sequence"/>
</dbReference>
<name>A0A0R1U4L8_9LACO</name>
<evidence type="ECO:0000256" key="10">
    <source>
        <dbReference type="PIRSR" id="PIRSR000077-4"/>
    </source>
</evidence>
<dbReference type="PANTHER" id="PTHR45663:SF11">
    <property type="entry name" value="GEO12009P1"/>
    <property type="match status" value="1"/>
</dbReference>
<dbReference type="SUPFAM" id="SSF52833">
    <property type="entry name" value="Thioredoxin-like"/>
    <property type="match status" value="1"/>
</dbReference>
<evidence type="ECO:0000256" key="8">
    <source>
        <dbReference type="PIRNR" id="PIRNR000077"/>
    </source>
</evidence>
<dbReference type="Gene3D" id="3.40.30.10">
    <property type="entry name" value="Glutaredoxin"/>
    <property type="match status" value="1"/>
</dbReference>
<dbReference type="STRING" id="1423783.FC50_GL000381"/>
<dbReference type="CDD" id="cd02947">
    <property type="entry name" value="TRX_family"/>
    <property type="match status" value="1"/>
</dbReference>
<evidence type="ECO:0000256" key="7">
    <source>
        <dbReference type="NCBIfam" id="TIGR01068"/>
    </source>
</evidence>
<dbReference type="OrthoDB" id="9790390at2"/>
<dbReference type="Pfam" id="PF00085">
    <property type="entry name" value="Thioredoxin"/>
    <property type="match status" value="1"/>
</dbReference>
<feature type="domain" description="Thioredoxin" evidence="11">
    <location>
        <begin position="1"/>
        <end position="103"/>
    </location>
</feature>
<accession>A0A0R1U4L8</accession>
<protein>
    <recommendedName>
        <fullName evidence="2 7">Thioredoxin</fullName>
    </recommendedName>
</protein>
<evidence type="ECO:0000256" key="5">
    <source>
        <dbReference type="ARBA" id="ARBA00023157"/>
    </source>
</evidence>
<evidence type="ECO:0000256" key="4">
    <source>
        <dbReference type="ARBA" id="ARBA00022982"/>
    </source>
</evidence>
<evidence type="ECO:0000256" key="3">
    <source>
        <dbReference type="ARBA" id="ARBA00022448"/>
    </source>
</evidence>
<evidence type="ECO:0000313" key="13">
    <source>
        <dbReference type="Proteomes" id="UP000051922"/>
    </source>
</evidence>
<evidence type="ECO:0000256" key="2">
    <source>
        <dbReference type="ARBA" id="ARBA00020570"/>
    </source>
</evidence>
<dbReference type="AlphaFoldDB" id="A0A0R1U4L8"/>